<name>A0A1F8CNY9_9BACT</name>
<proteinExistence type="predicted"/>
<dbReference type="Proteomes" id="UP000179241">
    <property type="component" value="Unassembled WGS sequence"/>
</dbReference>
<accession>A0A1F8CNY9</accession>
<dbReference type="Gene3D" id="3.40.50.2000">
    <property type="entry name" value="Glycogen Phosphorylase B"/>
    <property type="match status" value="1"/>
</dbReference>
<evidence type="ECO:0000259" key="1">
    <source>
        <dbReference type="Pfam" id="PF00534"/>
    </source>
</evidence>
<reference evidence="2 3" key="1">
    <citation type="journal article" date="2016" name="Nat. Commun.">
        <title>Thousands of microbial genomes shed light on interconnected biogeochemical processes in an aquifer system.</title>
        <authorList>
            <person name="Anantharaman K."/>
            <person name="Brown C.T."/>
            <person name="Hug L.A."/>
            <person name="Sharon I."/>
            <person name="Castelle C.J."/>
            <person name="Probst A.J."/>
            <person name="Thomas B.C."/>
            <person name="Singh A."/>
            <person name="Wilkins M.J."/>
            <person name="Karaoz U."/>
            <person name="Brodie E.L."/>
            <person name="Williams K.H."/>
            <person name="Hubbard S.S."/>
            <person name="Banfield J.F."/>
        </authorList>
    </citation>
    <scope>NUCLEOTIDE SEQUENCE [LARGE SCALE GENOMIC DNA]</scope>
</reference>
<organism evidence="2 3">
    <name type="scientific">Candidatus Woesebacteria bacterium RIFOXYA1_FULL_43_9</name>
    <dbReference type="NCBI Taxonomy" id="1802534"/>
    <lineage>
        <taxon>Bacteria</taxon>
        <taxon>Candidatus Woeseibacteriota</taxon>
    </lineage>
</organism>
<evidence type="ECO:0000313" key="2">
    <source>
        <dbReference type="EMBL" id="OGM77275.1"/>
    </source>
</evidence>
<dbReference type="InterPro" id="IPR050194">
    <property type="entry name" value="Glycosyltransferase_grp1"/>
</dbReference>
<comment type="caution">
    <text evidence="2">The sequence shown here is derived from an EMBL/GenBank/DDBJ whole genome shotgun (WGS) entry which is preliminary data.</text>
</comment>
<dbReference type="EMBL" id="MGHU01000026">
    <property type="protein sequence ID" value="OGM77275.1"/>
    <property type="molecule type" value="Genomic_DNA"/>
</dbReference>
<protein>
    <recommendedName>
        <fullName evidence="1">Glycosyl transferase family 1 domain-containing protein</fullName>
    </recommendedName>
</protein>
<dbReference type="PANTHER" id="PTHR45947">
    <property type="entry name" value="SULFOQUINOVOSYL TRANSFERASE SQD2"/>
    <property type="match status" value="1"/>
</dbReference>
<dbReference type="InterPro" id="IPR001296">
    <property type="entry name" value="Glyco_trans_1"/>
</dbReference>
<dbReference type="AlphaFoldDB" id="A0A1F8CNY9"/>
<dbReference type="GO" id="GO:0016757">
    <property type="term" value="F:glycosyltransferase activity"/>
    <property type="evidence" value="ECO:0007669"/>
    <property type="project" value="InterPro"/>
</dbReference>
<dbReference type="Pfam" id="PF00534">
    <property type="entry name" value="Glycos_transf_1"/>
    <property type="match status" value="1"/>
</dbReference>
<dbReference type="SUPFAM" id="SSF53756">
    <property type="entry name" value="UDP-Glycosyltransferase/glycogen phosphorylase"/>
    <property type="match status" value="1"/>
</dbReference>
<gene>
    <name evidence="2" type="ORF">A2188_02505</name>
</gene>
<dbReference type="PANTHER" id="PTHR45947:SF3">
    <property type="entry name" value="SULFOQUINOVOSYL TRANSFERASE SQD2"/>
    <property type="match status" value="1"/>
</dbReference>
<sequence>MKVAIVYDRVNKWGGAERVLLTLHEMFPDAPLYTSVYDEKKAPWAKVFPKICTTFLQQIPFISSHHEWLGWLMPLAFESFDFRQYDLVISVTSEFAKGIITLPNTKHLCLCLTPTRYLWSGYDEYFKSWWFRAISAPGLWYLREWDKIAARRPDVLVAISTEIKARITKYYNCDSVIIFPPVRLGRRGLPNLEGEALRGYYLVVSRLVPYKRVDLVVKAFNQLGRKLVIVGTGSEEKRLRQMAKKNITFTGFVPGEKLADYYQGARAFVMPQEEDFGISAVEAQSLGVPVVAYKAGGAMDTVVDGLTGVFFDRQTVGSLKEAITKFEKIDFNKYAIIKNADRFSESLFRRQLLKLIKQK</sequence>
<feature type="domain" description="Glycosyl transferase family 1" evidence="1">
    <location>
        <begin position="200"/>
        <end position="339"/>
    </location>
</feature>
<evidence type="ECO:0000313" key="3">
    <source>
        <dbReference type="Proteomes" id="UP000179241"/>
    </source>
</evidence>